<dbReference type="Proteomes" id="UP001060164">
    <property type="component" value="Chromosome"/>
</dbReference>
<name>A0ABY5VDZ1_9FIRM</name>
<dbReference type="InterPro" id="IPR038071">
    <property type="entry name" value="UROD/MetE-like_sf"/>
</dbReference>
<dbReference type="SUPFAM" id="SSF51726">
    <property type="entry name" value="UROD/MetE-like"/>
    <property type="match status" value="1"/>
</dbReference>
<organism evidence="2 3">
    <name type="scientific">Ruminococcus gauvreauii</name>
    <dbReference type="NCBI Taxonomy" id="438033"/>
    <lineage>
        <taxon>Bacteria</taxon>
        <taxon>Bacillati</taxon>
        <taxon>Bacillota</taxon>
        <taxon>Clostridia</taxon>
        <taxon>Eubacteriales</taxon>
        <taxon>Oscillospiraceae</taxon>
        <taxon>Ruminococcus</taxon>
    </lineage>
</organism>
<feature type="domain" description="Uroporphyrinogen decarboxylase (URO-D)" evidence="1">
    <location>
        <begin position="167"/>
        <end position="358"/>
    </location>
</feature>
<reference evidence="2" key="1">
    <citation type="journal article" date="2022" name="Cell">
        <title>Design, construction, and in vivo augmentation of a complex gut microbiome.</title>
        <authorList>
            <person name="Cheng A.G."/>
            <person name="Ho P.Y."/>
            <person name="Aranda-Diaz A."/>
            <person name="Jain S."/>
            <person name="Yu F.B."/>
            <person name="Meng X."/>
            <person name="Wang M."/>
            <person name="Iakiviak M."/>
            <person name="Nagashima K."/>
            <person name="Zhao A."/>
            <person name="Murugkar P."/>
            <person name="Patil A."/>
            <person name="Atabakhsh K."/>
            <person name="Weakley A."/>
            <person name="Yan J."/>
            <person name="Brumbaugh A.R."/>
            <person name="Higginbottom S."/>
            <person name="Dimas A."/>
            <person name="Shiver A.L."/>
            <person name="Deutschbauer A."/>
            <person name="Neff N."/>
            <person name="Sonnenburg J.L."/>
            <person name="Huang K.C."/>
            <person name="Fischbach M.A."/>
        </authorList>
    </citation>
    <scope>NUCLEOTIDE SEQUENCE</scope>
    <source>
        <strain evidence="2">DSM 19829</strain>
    </source>
</reference>
<evidence type="ECO:0000313" key="3">
    <source>
        <dbReference type="Proteomes" id="UP001060164"/>
    </source>
</evidence>
<keyword evidence="3" id="KW-1185">Reference proteome</keyword>
<dbReference type="InterPro" id="IPR000257">
    <property type="entry name" value="Uroporphyrinogen_deCOase"/>
</dbReference>
<evidence type="ECO:0000313" key="2">
    <source>
        <dbReference type="EMBL" id="UWP58481.1"/>
    </source>
</evidence>
<dbReference type="PANTHER" id="PTHR47099">
    <property type="entry name" value="METHYLCOBAMIDE:COM METHYLTRANSFERASE MTBA"/>
    <property type="match status" value="1"/>
</dbReference>
<gene>
    <name evidence="2" type="ORF">NQ502_13970</name>
</gene>
<dbReference type="EMBL" id="CP102290">
    <property type="protein sequence ID" value="UWP58481.1"/>
    <property type="molecule type" value="Genomic_DNA"/>
</dbReference>
<dbReference type="InterPro" id="IPR052024">
    <property type="entry name" value="Methanogen_methyltrans"/>
</dbReference>
<dbReference type="Gene3D" id="3.20.20.210">
    <property type="match status" value="1"/>
</dbReference>
<dbReference type="PANTHER" id="PTHR47099:SF1">
    <property type="entry name" value="METHYLCOBAMIDE:COM METHYLTRANSFERASE MTBA"/>
    <property type="match status" value="1"/>
</dbReference>
<accession>A0ABY5VDZ1</accession>
<protein>
    <submittedName>
        <fullName evidence="2">Uroporphyrinogen decarboxylase family protein</fullName>
    </submittedName>
</protein>
<evidence type="ECO:0000259" key="1">
    <source>
        <dbReference type="Pfam" id="PF01208"/>
    </source>
</evidence>
<sequence>MEMTSKERLNCVLEGETPDRLASSFLINPYYTNSLPGKPDPIEFMKELGADIIDRDGPLPYKIVLSGGVEYTDVYENGETVRTYTTPVGTIYESFAGPMLWGSISARKTSFVKKLEDYKVLQYVFEHMDFEPDYSWYEERMELIGDHGIVVPQATEFRSSLEYLLEDNLQRTIIDLSEEPEIVEEFMQALKAANMRACRVAAGCPTTYFNVWEDSSTTLLSPTWFEEYVLPEFNEFTDILAANGKRLIHHSCGKIKNLLPIMERESVAAFESVTPAPVGDIQIRDCYDAWDDKFAVIGGLDPTFLIRCTMEELEQRTVETIESLGDHKKRFVLANGDSLPPRVEPQKLYKMIEIAKRYTF</sequence>
<dbReference type="Pfam" id="PF01208">
    <property type="entry name" value="URO-D"/>
    <property type="match status" value="1"/>
</dbReference>
<proteinExistence type="predicted"/>
<dbReference type="RefSeq" id="WP_028528799.1">
    <property type="nucleotide sequence ID" value="NZ_CABLBR010000015.1"/>
</dbReference>